<keyword evidence="2" id="KW-0808">Transferase</keyword>
<gene>
    <name evidence="2" type="ORF">EF514_00480</name>
</gene>
<dbReference type="EMBL" id="RLIH01000001">
    <property type="protein sequence ID" value="RVU55724.1"/>
    <property type="molecule type" value="Genomic_DNA"/>
</dbReference>
<dbReference type="RefSeq" id="WP_127722720.1">
    <property type="nucleotide sequence ID" value="NZ_RLIH01000001.1"/>
</dbReference>
<evidence type="ECO:0000313" key="2">
    <source>
        <dbReference type="EMBL" id="RVU55724.1"/>
    </source>
</evidence>
<dbReference type="Pfam" id="PF13302">
    <property type="entry name" value="Acetyltransf_3"/>
    <property type="match status" value="1"/>
</dbReference>
<proteinExistence type="predicted"/>
<name>A0A437SA89_9FIRM</name>
<dbReference type="InterPro" id="IPR016181">
    <property type="entry name" value="Acyl_CoA_acyltransferase"/>
</dbReference>
<dbReference type="PANTHER" id="PTHR43415">
    <property type="entry name" value="SPERMIDINE N(1)-ACETYLTRANSFERASE"/>
    <property type="match status" value="1"/>
</dbReference>
<dbReference type="InterPro" id="IPR000182">
    <property type="entry name" value="GNAT_dom"/>
</dbReference>
<evidence type="ECO:0000259" key="1">
    <source>
        <dbReference type="PROSITE" id="PS51186"/>
    </source>
</evidence>
<sequence>MGSVKVIYSENLRFEEMKLQDVFKFKDWEKHKSSLYADYNFDESTEKEIKDWFLWKTGSFRSKYFTIFLKDTPIGYLSFKSINERKKRAVLGIVIEPGKIEKGFGKEALFRMLKYYFYECNFEKLYLEVARYNKRAILLYKKMGFEKTGSFMRLYENGDVDFNEDENLKNCFRDFLGVKFYYTDKMVLYRNAFNEVVKCISS</sequence>
<dbReference type="SUPFAM" id="SSF55729">
    <property type="entry name" value="Acyl-CoA N-acyltransferases (Nat)"/>
    <property type="match status" value="1"/>
</dbReference>
<feature type="domain" description="N-acetyltransferase" evidence="1">
    <location>
        <begin position="12"/>
        <end position="169"/>
    </location>
</feature>
<reference evidence="2 3" key="1">
    <citation type="submission" date="2018-11" db="EMBL/GenBank/DDBJ databases">
        <title>Genome sequencing and assembly of Anaerosphaera sp. nov., GS7-6-2.</title>
        <authorList>
            <person name="Rettenmaier R."/>
            <person name="Liebl W."/>
            <person name="Zverlov V."/>
        </authorList>
    </citation>
    <scope>NUCLEOTIDE SEQUENCE [LARGE SCALE GENOMIC DNA]</scope>
    <source>
        <strain evidence="2 3">GS7-6-2</strain>
    </source>
</reference>
<dbReference type="OrthoDB" id="9795206at2"/>
<organism evidence="2 3">
    <name type="scientific">Anaerosphaera multitolerans</name>
    <dbReference type="NCBI Taxonomy" id="2487351"/>
    <lineage>
        <taxon>Bacteria</taxon>
        <taxon>Bacillati</taxon>
        <taxon>Bacillota</taxon>
        <taxon>Tissierellia</taxon>
        <taxon>Tissierellales</taxon>
        <taxon>Peptoniphilaceae</taxon>
        <taxon>Anaerosphaera</taxon>
    </lineage>
</organism>
<evidence type="ECO:0000313" key="3">
    <source>
        <dbReference type="Proteomes" id="UP000288812"/>
    </source>
</evidence>
<dbReference type="Proteomes" id="UP000288812">
    <property type="component" value="Unassembled WGS sequence"/>
</dbReference>
<protein>
    <submittedName>
        <fullName evidence="2">GNAT family N-acetyltransferase</fullName>
    </submittedName>
</protein>
<dbReference type="PANTHER" id="PTHR43415:SF5">
    <property type="entry name" value="ACETYLTRANSFERASE"/>
    <property type="match status" value="1"/>
</dbReference>
<comment type="caution">
    <text evidence="2">The sequence shown here is derived from an EMBL/GenBank/DDBJ whole genome shotgun (WGS) entry which is preliminary data.</text>
</comment>
<dbReference type="Gene3D" id="3.40.630.30">
    <property type="match status" value="1"/>
</dbReference>
<dbReference type="PROSITE" id="PS51186">
    <property type="entry name" value="GNAT"/>
    <property type="match status" value="1"/>
</dbReference>
<dbReference type="GO" id="GO:0016747">
    <property type="term" value="F:acyltransferase activity, transferring groups other than amino-acyl groups"/>
    <property type="evidence" value="ECO:0007669"/>
    <property type="project" value="InterPro"/>
</dbReference>
<keyword evidence="3" id="KW-1185">Reference proteome</keyword>
<dbReference type="AlphaFoldDB" id="A0A437SA89"/>
<accession>A0A437SA89</accession>